<evidence type="ECO:0000256" key="2">
    <source>
        <dbReference type="ARBA" id="ARBA00022676"/>
    </source>
</evidence>
<evidence type="ECO:0000313" key="5">
    <source>
        <dbReference type="EMBL" id="GLQ75922.1"/>
    </source>
</evidence>
<dbReference type="RefSeq" id="WP_126608544.1">
    <property type="nucleotide sequence ID" value="NZ_AP025145.1"/>
</dbReference>
<dbReference type="PANTHER" id="PTHR43630:SF1">
    <property type="entry name" value="POLY-BETA-1,6-N-ACETYL-D-GLUCOSAMINE SYNTHASE"/>
    <property type="match status" value="1"/>
</dbReference>
<evidence type="ECO:0000256" key="4">
    <source>
        <dbReference type="SAM" id="Phobius"/>
    </source>
</evidence>
<keyword evidence="2" id="KW-0328">Glycosyltransferase</keyword>
<evidence type="ECO:0000256" key="3">
    <source>
        <dbReference type="ARBA" id="ARBA00022679"/>
    </source>
</evidence>
<feature type="transmembrane region" description="Helical" evidence="4">
    <location>
        <begin position="6"/>
        <end position="30"/>
    </location>
</feature>
<comment type="caution">
    <text evidence="5">The sequence shown here is derived from an EMBL/GenBank/DDBJ whole genome shotgun (WGS) entry which is preliminary data.</text>
</comment>
<gene>
    <name evidence="5" type="ORF">GCM10007932_52850</name>
</gene>
<protein>
    <recommendedName>
        <fullName evidence="7">Glycosyltransferase family 2 protein</fullName>
    </recommendedName>
</protein>
<evidence type="ECO:0000313" key="6">
    <source>
        <dbReference type="Proteomes" id="UP001156690"/>
    </source>
</evidence>
<reference evidence="6" key="1">
    <citation type="journal article" date="2019" name="Int. J. Syst. Evol. Microbiol.">
        <title>The Global Catalogue of Microorganisms (GCM) 10K type strain sequencing project: providing services to taxonomists for standard genome sequencing and annotation.</title>
        <authorList>
            <consortium name="The Broad Institute Genomics Platform"/>
            <consortium name="The Broad Institute Genome Sequencing Center for Infectious Disease"/>
            <person name="Wu L."/>
            <person name="Ma J."/>
        </authorList>
    </citation>
    <scope>NUCLEOTIDE SEQUENCE [LARGE SCALE GENOMIC DNA]</scope>
    <source>
        <strain evidence="6">NBRC 15640</strain>
    </source>
</reference>
<keyword evidence="3" id="KW-0808">Transferase</keyword>
<keyword evidence="4" id="KW-0812">Transmembrane</keyword>
<keyword evidence="6" id="KW-1185">Reference proteome</keyword>
<dbReference type="Pfam" id="PF13641">
    <property type="entry name" value="Glyco_tranf_2_3"/>
    <property type="match status" value="1"/>
</dbReference>
<keyword evidence="4" id="KW-0472">Membrane</keyword>
<sequence length="389" mass="44468">MMENIVNFLLVPLYINVFFLIAMIPWLLIVKRKNDNIISKKHVSVVIPTYNDGQNLIKTLDCIESLNTVHKVSVLIVDDSSTDGTSYNVENWVGDGQRRFDYSYIKTPENTGLKSKAISYAEPHIKDEHDAILIIDGDTILDRHALDTAMAKLYADESIGAVCGAVLPLNRKENSLVNRLQYFELCGAFHGIKLAQSNINSTGSLAGAFTIHKREAMVDVGWFDEWLVEDICWTWKARSKGWQLIYSPESIAYTDCPNTLNKLWMQRTRWSRGRVEALRVAYNEKKFQFLSVVPWFIYSIVQAIWVPAFILALFANPVLSLSVYGVFLLLHWVYAFVNISRNNLNKPIKVESFLSAIWTSFIVDFVLTVPNIKGFLLEVMGSRKQWLTR</sequence>
<dbReference type="SUPFAM" id="SSF53448">
    <property type="entry name" value="Nucleotide-diphospho-sugar transferases"/>
    <property type="match status" value="1"/>
</dbReference>
<dbReference type="AlphaFoldDB" id="A0AAV5NZE8"/>
<feature type="transmembrane region" description="Helical" evidence="4">
    <location>
        <begin position="295"/>
        <end position="315"/>
    </location>
</feature>
<feature type="transmembrane region" description="Helical" evidence="4">
    <location>
        <begin position="352"/>
        <end position="372"/>
    </location>
</feature>
<accession>A0AAV5NZE8</accession>
<dbReference type="Gene3D" id="3.90.550.10">
    <property type="entry name" value="Spore Coat Polysaccharide Biosynthesis Protein SpsA, Chain A"/>
    <property type="match status" value="1"/>
</dbReference>
<evidence type="ECO:0000256" key="1">
    <source>
        <dbReference type="ARBA" id="ARBA00006739"/>
    </source>
</evidence>
<dbReference type="PANTHER" id="PTHR43630">
    <property type="entry name" value="POLY-BETA-1,6-N-ACETYL-D-GLUCOSAMINE SYNTHASE"/>
    <property type="match status" value="1"/>
</dbReference>
<dbReference type="Proteomes" id="UP001156690">
    <property type="component" value="Unassembled WGS sequence"/>
</dbReference>
<dbReference type="CDD" id="cd06423">
    <property type="entry name" value="CESA_like"/>
    <property type="match status" value="1"/>
</dbReference>
<evidence type="ECO:0008006" key="7">
    <source>
        <dbReference type="Google" id="ProtNLM"/>
    </source>
</evidence>
<keyword evidence="4" id="KW-1133">Transmembrane helix</keyword>
<comment type="similarity">
    <text evidence="1">Belongs to the glycosyltransferase 2 family.</text>
</comment>
<proteinExistence type="inferred from homology"/>
<feature type="transmembrane region" description="Helical" evidence="4">
    <location>
        <begin position="321"/>
        <end position="340"/>
    </location>
</feature>
<dbReference type="GO" id="GO:0016757">
    <property type="term" value="F:glycosyltransferase activity"/>
    <property type="evidence" value="ECO:0007669"/>
    <property type="project" value="UniProtKB-KW"/>
</dbReference>
<organism evidence="5 6">
    <name type="scientific">Vibrio penaeicida</name>
    <dbReference type="NCBI Taxonomy" id="104609"/>
    <lineage>
        <taxon>Bacteria</taxon>
        <taxon>Pseudomonadati</taxon>
        <taxon>Pseudomonadota</taxon>
        <taxon>Gammaproteobacteria</taxon>
        <taxon>Vibrionales</taxon>
        <taxon>Vibrionaceae</taxon>
        <taxon>Vibrio</taxon>
    </lineage>
</organism>
<dbReference type="InterPro" id="IPR029044">
    <property type="entry name" value="Nucleotide-diphossugar_trans"/>
</dbReference>
<dbReference type="EMBL" id="BSNX01000075">
    <property type="protein sequence ID" value="GLQ75922.1"/>
    <property type="molecule type" value="Genomic_DNA"/>
</dbReference>
<name>A0AAV5NZE8_9VIBR</name>